<reference evidence="3" key="1">
    <citation type="journal article" date="2019" name="Int. J. Syst. Evol. Microbiol.">
        <title>The Global Catalogue of Microorganisms (GCM) 10K type strain sequencing project: providing services to taxonomists for standard genome sequencing and annotation.</title>
        <authorList>
            <consortium name="The Broad Institute Genomics Platform"/>
            <consortium name="The Broad Institute Genome Sequencing Center for Infectious Disease"/>
            <person name="Wu L."/>
            <person name="Ma J."/>
        </authorList>
    </citation>
    <scope>NUCLEOTIDE SEQUENCE [LARGE SCALE GENOMIC DNA]</scope>
    <source>
        <strain evidence="3">CGMCC 1.12471</strain>
    </source>
</reference>
<proteinExistence type="predicted"/>
<evidence type="ECO:0000256" key="1">
    <source>
        <dbReference type="SAM" id="Phobius"/>
    </source>
</evidence>
<name>A0ABW4LDX4_9MICO</name>
<gene>
    <name evidence="2" type="ORF">ACFSBI_08065</name>
</gene>
<feature type="transmembrane region" description="Helical" evidence="1">
    <location>
        <begin position="35"/>
        <end position="55"/>
    </location>
</feature>
<evidence type="ECO:0008006" key="4">
    <source>
        <dbReference type="Google" id="ProtNLM"/>
    </source>
</evidence>
<dbReference type="Gene3D" id="1.25.40.10">
    <property type="entry name" value="Tetratricopeptide repeat domain"/>
    <property type="match status" value="1"/>
</dbReference>
<evidence type="ECO:0000313" key="3">
    <source>
        <dbReference type="Proteomes" id="UP001597347"/>
    </source>
</evidence>
<sequence>MRAFGGALVMTAALLLYLGVVVLRAVAFIASGEPIGVAIGVALLVLPVIGLYLLVRELLFGLRATRLTRRLAEEGPLPADGLPRRPSGRVERAAADGAFERWAEEAEAAPDDWRAQLRLGLAYDMAGDRRRARAAVRRAISVHAERP</sequence>
<feature type="transmembrane region" description="Helical" evidence="1">
    <location>
        <begin position="7"/>
        <end position="29"/>
    </location>
</feature>
<accession>A0ABW4LDX4</accession>
<evidence type="ECO:0000313" key="2">
    <source>
        <dbReference type="EMBL" id="MFD1721502.1"/>
    </source>
</evidence>
<keyword evidence="1" id="KW-0472">Membrane</keyword>
<keyword evidence="3" id="KW-1185">Reference proteome</keyword>
<protein>
    <recommendedName>
        <fullName evidence="4">Tetratricopeptide repeat protein</fullName>
    </recommendedName>
</protein>
<keyword evidence="1" id="KW-0812">Transmembrane</keyword>
<dbReference type="RefSeq" id="WP_377933789.1">
    <property type="nucleotide sequence ID" value="NZ_JBHUEA010000010.1"/>
</dbReference>
<keyword evidence="1" id="KW-1133">Transmembrane helix</keyword>
<comment type="caution">
    <text evidence="2">The sequence shown here is derived from an EMBL/GenBank/DDBJ whole genome shotgun (WGS) entry which is preliminary data.</text>
</comment>
<dbReference type="EMBL" id="JBHUEA010000010">
    <property type="protein sequence ID" value="MFD1721502.1"/>
    <property type="molecule type" value="Genomic_DNA"/>
</dbReference>
<organism evidence="2 3">
    <name type="scientific">Amnibacterium endophyticum</name>
    <dbReference type="NCBI Taxonomy" id="2109337"/>
    <lineage>
        <taxon>Bacteria</taxon>
        <taxon>Bacillati</taxon>
        <taxon>Actinomycetota</taxon>
        <taxon>Actinomycetes</taxon>
        <taxon>Micrococcales</taxon>
        <taxon>Microbacteriaceae</taxon>
        <taxon>Amnibacterium</taxon>
    </lineage>
</organism>
<dbReference type="InterPro" id="IPR011990">
    <property type="entry name" value="TPR-like_helical_dom_sf"/>
</dbReference>
<dbReference type="Proteomes" id="UP001597347">
    <property type="component" value="Unassembled WGS sequence"/>
</dbReference>